<feature type="region of interest" description="Disordered" evidence="1">
    <location>
        <begin position="139"/>
        <end position="163"/>
    </location>
</feature>
<dbReference type="EMBL" id="JAQNDK010000001">
    <property type="protein sequence ID" value="MDC0678633.1"/>
    <property type="molecule type" value="Genomic_DNA"/>
</dbReference>
<protein>
    <submittedName>
        <fullName evidence="3">Glutaredoxin domain-containing protein</fullName>
    </submittedName>
</protein>
<sequence length="258" mass="26877">MRRAGGPRGGRAAGARVAGVLLALAAAALGPACKEKRDDGTTPAQAVAELPPLELRDDTANLMLTWIDEKGDTHVEMRPADVPAEGRALVRAMLSDRTEGTRDAFYVADLTQKRPDGTYAVRTMPRREWESLLEKRRAEHLAKTAPPPAAPGPGASAGAGAPGAPSHLAGVTVIIYGASWCKPCHQAADYLRSKGIAAVVKDIEEDAGAAAEMQDKLAKSHQRGGSIPIIDVRGQILVGFSPGAIDQALARAAGGTTL</sequence>
<evidence type="ECO:0000313" key="3">
    <source>
        <dbReference type="EMBL" id="MDC0678633.1"/>
    </source>
</evidence>
<gene>
    <name evidence="3" type="ORF">POL72_12885</name>
</gene>
<feature type="domain" description="Glutaredoxin" evidence="2">
    <location>
        <begin position="173"/>
        <end position="234"/>
    </location>
</feature>
<reference evidence="3 4" key="1">
    <citation type="submission" date="2023-01" db="EMBL/GenBank/DDBJ databases">
        <title>Minimal conservation of predation-associated metabolite biosynthetic gene clusters underscores biosynthetic potential of Myxococcota including descriptions for ten novel species: Archangium lansinium sp. nov., Myxococcus landrumus sp. nov., Nannocystis bai.</title>
        <authorList>
            <person name="Ahearne A."/>
            <person name="Stevens C."/>
            <person name="Dowd S."/>
        </authorList>
    </citation>
    <scope>NUCLEOTIDE SEQUENCE [LARGE SCALE GENOMIC DNA]</scope>
    <source>
        <strain evidence="3 4">WIWO2</strain>
    </source>
</reference>
<dbReference type="Proteomes" id="UP001217485">
    <property type="component" value="Unassembled WGS sequence"/>
</dbReference>
<keyword evidence="4" id="KW-1185">Reference proteome</keyword>
<comment type="caution">
    <text evidence="3">The sequence shown here is derived from an EMBL/GenBank/DDBJ whole genome shotgun (WGS) entry which is preliminary data.</text>
</comment>
<evidence type="ECO:0000256" key="1">
    <source>
        <dbReference type="SAM" id="MobiDB-lite"/>
    </source>
</evidence>
<dbReference type="CDD" id="cd02976">
    <property type="entry name" value="NrdH"/>
    <property type="match status" value="1"/>
</dbReference>
<proteinExistence type="predicted"/>
<name>A0ABT5BY16_9BACT</name>
<dbReference type="SUPFAM" id="SSF52833">
    <property type="entry name" value="Thioredoxin-like"/>
    <property type="match status" value="1"/>
</dbReference>
<dbReference type="Gene3D" id="3.40.30.10">
    <property type="entry name" value="Glutaredoxin"/>
    <property type="match status" value="1"/>
</dbReference>
<accession>A0ABT5BY16</accession>
<evidence type="ECO:0000313" key="4">
    <source>
        <dbReference type="Proteomes" id="UP001217485"/>
    </source>
</evidence>
<dbReference type="Pfam" id="PF00462">
    <property type="entry name" value="Glutaredoxin"/>
    <property type="match status" value="1"/>
</dbReference>
<dbReference type="RefSeq" id="WP_272095470.1">
    <property type="nucleotide sequence ID" value="NZ_JAQNDK010000001.1"/>
</dbReference>
<organism evidence="3 4">
    <name type="scientific">Sorangium atrum</name>
    <dbReference type="NCBI Taxonomy" id="2995308"/>
    <lineage>
        <taxon>Bacteria</taxon>
        <taxon>Pseudomonadati</taxon>
        <taxon>Myxococcota</taxon>
        <taxon>Polyangia</taxon>
        <taxon>Polyangiales</taxon>
        <taxon>Polyangiaceae</taxon>
        <taxon>Sorangium</taxon>
    </lineage>
</organism>
<dbReference type="InterPro" id="IPR036249">
    <property type="entry name" value="Thioredoxin-like_sf"/>
</dbReference>
<dbReference type="InterPro" id="IPR002109">
    <property type="entry name" value="Glutaredoxin"/>
</dbReference>
<evidence type="ECO:0000259" key="2">
    <source>
        <dbReference type="Pfam" id="PF00462"/>
    </source>
</evidence>
<dbReference type="PROSITE" id="PS51354">
    <property type="entry name" value="GLUTAREDOXIN_2"/>
    <property type="match status" value="1"/>
</dbReference>